<organism evidence="3 4">
    <name type="scientific">Streptomyces fodineus</name>
    <dbReference type="NCBI Taxonomy" id="1904616"/>
    <lineage>
        <taxon>Bacteria</taxon>
        <taxon>Bacillati</taxon>
        <taxon>Actinomycetota</taxon>
        <taxon>Actinomycetes</taxon>
        <taxon>Kitasatosporales</taxon>
        <taxon>Streptomycetaceae</taxon>
        <taxon>Streptomyces</taxon>
    </lineage>
</organism>
<evidence type="ECO:0000256" key="2">
    <source>
        <dbReference type="SAM" id="SignalP"/>
    </source>
</evidence>
<gene>
    <name evidence="3" type="ORF">BFF78_19765</name>
</gene>
<dbReference type="PROSITE" id="PS51257">
    <property type="entry name" value="PROKAR_LIPOPROTEIN"/>
    <property type="match status" value="1"/>
</dbReference>
<keyword evidence="1" id="KW-0812">Transmembrane</keyword>
<evidence type="ECO:0000313" key="3">
    <source>
        <dbReference type="EMBL" id="AOR37195.1"/>
    </source>
</evidence>
<feature type="transmembrane region" description="Helical" evidence="1">
    <location>
        <begin position="109"/>
        <end position="128"/>
    </location>
</feature>
<keyword evidence="1" id="KW-1133">Transmembrane helix</keyword>
<accession>A0A1D7YNN3</accession>
<dbReference type="AlphaFoldDB" id="A0A1D7YNN3"/>
<keyword evidence="1" id="KW-0472">Membrane</keyword>
<dbReference type="KEGG" id="spun:BFF78_19765"/>
<evidence type="ECO:0000313" key="4">
    <source>
        <dbReference type="Proteomes" id="UP000094960"/>
    </source>
</evidence>
<evidence type="ECO:0000256" key="1">
    <source>
        <dbReference type="SAM" id="Phobius"/>
    </source>
</evidence>
<sequence length="156" mass="15395">MRSAVRPCVLVAVLLGLFLMHGGPAAAAGGCHGGMPDTTAMRSGSGSAPASGHAVMAAHPAERSLAAHSMAAAPADRPLAVGAKAVPRAHDAMPGALCLAVTPRSEIPSAPAAAAGLVVPVALVLPWARRASGGTRRRGPPGGGRELLLQVCIART</sequence>
<keyword evidence="2" id="KW-0732">Signal</keyword>
<keyword evidence="4" id="KW-1185">Reference proteome</keyword>
<feature type="signal peptide" evidence="2">
    <location>
        <begin position="1"/>
        <end position="27"/>
    </location>
</feature>
<reference evidence="4" key="1">
    <citation type="submission" date="2016-09" db="EMBL/GenBank/DDBJ databases">
        <title>Streptomyces puniciscabiei strain:TW1S1 Genome sequencing and assembly.</title>
        <authorList>
            <person name="Kim M.-K."/>
            <person name="Kim S.B."/>
        </authorList>
    </citation>
    <scope>NUCLEOTIDE SEQUENCE [LARGE SCALE GENOMIC DNA]</scope>
    <source>
        <strain evidence="4">TW1S1</strain>
    </source>
</reference>
<name>A0A1D7YNN3_9ACTN</name>
<feature type="chain" id="PRO_5009103143" evidence="2">
    <location>
        <begin position="28"/>
        <end position="156"/>
    </location>
</feature>
<protein>
    <submittedName>
        <fullName evidence="3">Uncharacterized protein</fullName>
    </submittedName>
</protein>
<dbReference type="EMBL" id="CP017248">
    <property type="protein sequence ID" value="AOR37195.1"/>
    <property type="molecule type" value="Genomic_DNA"/>
</dbReference>
<dbReference type="Proteomes" id="UP000094960">
    <property type="component" value="Chromosome"/>
</dbReference>
<proteinExistence type="predicted"/>